<dbReference type="VEuPathDB" id="FungiDB:A1Q1_02828"/>
<evidence type="ECO:0000256" key="2">
    <source>
        <dbReference type="ARBA" id="ARBA00022438"/>
    </source>
</evidence>
<evidence type="ECO:0000256" key="1">
    <source>
        <dbReference type="ARBA" id="ARBA00001947"/>
    </source>
</evidence>
<reference evidence="12 13" key="1">
    <citation type="journal article" date="2012" name="Eukaryot. Cell">
        <title>Draft genome sequence of CBS 2479, the standard type strain of Trichosporon asahii.</title>
        <authorList>
            <person name="Yang R.Y."/>
            <person name="Li H.T."/>
            <person name="Zhu H."/>
            <person name="Zhou G.P."/>
            <person name="Wang M."/>
            <person name="Wang L."/>
        </authorList>
    </citation>
    <scope>NUCLEOTIDE SEQUENCE [LARGE SCALE GENOMIC DNA]</scope>
    <source>
        <strain evidence="13">ATCC 90039 / CBS 2479 / JCM 2466 / KCTC 7840 / NCYC 2677 / UAMH 7654</strain>
    </source>
</reference>
<evidence type="ECO:0000256" key="7">
    <source>
        <dbReference type="ARBA" id="ARBA00022833"/>
    </source>
</evidence>
<feature type="signal peptide" evidence="10">
    <location>
        <begin position="1"/>
        <end position="15"/>
    </location>
</feature>
<dbReference type="RefSeq" id="XP_014179532.1">
    <property type="nucleotide sequence ID" value="XM_014324057.1"/>
</dbReference>
<evidence type="ECO:0000259" key="11">
    <source>
        <dbReference type="Pfam" id="PF04389"/>
    </source>
</evidence>
<dbReference type="GeneID" id="25986341"/>
<dbReference type="Proteomes" id="UP000002748">
    <property type="component" value="Unassembled WGS sequence"/>
</dbReference>
<dbReference type="EC" id="3.4.-.-" evidence="9"/>
<dbReference type="GO" id="GO:0008235">
    <property type="term" value="F:metalloexopeptidase activity"/>
    <property type="evidence" value="ECO:0007669"/>
    <property type="project" value="InterPro"/>
</dbReference>
<sequence>MHLATLLTLPLLAAAIPAPQAPAGDAQAVFGIENNNNAVSSDLNIDLNELRLVKFSEDEPPKWITELEKIEARARGRKFMDITDTPTLGLTSFLNEDKYEYPKPGKYKKDIKALYKNLSEDHMKQFLSKFTSFRTRYYKSQTGKESQKFLLSTIKEIARDEKEIDISEFEHPWGQNSIIVRFPHTGKKDAPRVVVGSHLDSTNMWPFLPAPGADDDGSGTTSSLEAFRALVHGNFTPSGPVEFHWYSAEEGGLLGSQAVAKSYEDKGVKVKAMLQMDMTAWVKTGTEEHVGLVHDFVSASLTKFVWKTAETYLDIGVRETKCGYACSDHASFTKAGYPSAFAIESEFDLTNHNIHSTSDTIDHPEFSFSHMKEFSKLAIAFAYELGA</sequence>
<evidence type="ECO:0000256" key="4">
    <source>
        <dbReference type="ARBA" id="ARBA00022723"/>
    </source>
</evidence>
<dbReference type="PANTHER" id="PTHR12147:SF56">
    <property type="entry name" value="AMINOPEPTIDASE YDR415C-RELATED"/>
    <property type="match status" value="1"/>
</dbReference>
<keyword evidence="4 9" id="KW-0479">Metal-binding</keyword>
<accession>J6EU80</accession>
<dbReference type="GO" id="GO:0006508">
    <property type="term" value="P:proteolysis"/>
    <property type="evidence" value="ECO:0007669"/>
    <property type="project" value="UniProtKB-KW"/>
</dbReference>
<comment type="caution">
    <text evidence="12">The sequence shown here is derived from an EMBL/GenBank/DDBJ whole genome shotgun (WGS) entry which is preliminary data.</text>
</comment>
<keyword evidence="3 9" id="KW-0645">Protease</keyword>
<evidence type="ECO:0000313" key="12">
    <source>
        <dbReference type="EMBL" id="EJT48124.1"/>
    </source>
</evidence>
<evidence type="ECO:0000256" key="5">
    <source>
        <dbReference type="ARBA" id="ARBA00022729"/>
    </source>
</evidence>
<dbReference type="Gene3D" id="3.40.630.10">
    <property type="entry name" value="Zn peptidases"/>
    <property type="match status" value="1"/>
</dbReference>
<evidence type="ECO:0000256" key="9">
    <source>
        <dbReference type="RuleBase" id="RU361240"/>
    </source>
</evidence>
<feature type="domain" description="Peptidase M28" evidence="11">
    <location>
        <begin position="178"/>
        <end position="365"/>
    </location>
</feature>
<dbReference type="FunFam" id="3.40.630.10:FF:000042">
    <property type="entry name" value="Peptide hydrolase"/>
    <property type="match status" value="1"/>
</dbReference>
<evidence type="ECO:0000256" key="8">
    <source>
        <dbReference type="ARBA" id="ARBA00043962"/>
    </source>
</evidence>
<gene>
    <name evidence="12" type="ORF">A1Q1_02828</name>
</gene>
<comment type="cofactor">
    <cofactor evidence="1">
        <name>Zn(2+)</name>
        <dbReference type="ChEBI" id="CHEBI:29105"/>
    </cofactor>
</comment>
<dbReference type="EMBL" id="ALBS01000211">
    <property type="protein sequence ID" value="EJT48124.1"/>
    <property type="molecule type" value="Genomic_DNA"/>
</dbReference>
<dbReference type="PANTHER" id="PTHR12147">
    <property type="entry name" value="METALLOPEPTIDASE M28 FAMILY MEMBER"/>
    <property type="match status" value="1"/>
</dbReference>
<comment type="similarity">
    <text evidence="8">Belongs to the peptidase M28 family. M28E subfamily.</text>
</comment>
<dbReference type="SUPFAM" id="SSF53187">
    <property type="entry name" value="Zn-dependent exopeptidases"/>
    <property type="match status" value="1"/>
</dbReference>
<evidence type="ECO:0000256" key="6">
    <source>
        <dbReference type="ARBA" id="ARBA00022801"/>
    </source>
</evidence>
<protein>
    <recommendedName>
        <fullName evidence="9">Peptide hydrolase</fullName>
        <ecNumber evidence="9">3.4.-.-</ecNumber>
    </recommendedName>
</protein>
<keyword evidence="6 9" id="KW-0378">Hydrolase</keyword>
<dbReference type="CDD" id="cd03879">
    <property type="entry name" value="M28_AAP"/>
    <property type="match status" value="1"/>
</dbReference>
<keyword evidence="2" id="KW-0031">Aminopeptidase</keyword>
<dbReference type="AlphaFoldDB" id="J6EU80"/>
<dbReference type="InterPro" id="IPR045175">
    <property type="entry name" value="M28_fam"/>
</dbReference>
<dbReference type="InterPro" id="IPR007484">
    <property type="entry name" value="Peptidase_M28"/>
</dbReference>
<dbReference type="GO" id="GO:0004177">
    <property type="term" value="F:aminopeptidase activity"/>
    <property type="evidence" value="ECO:0007669"/>
    <property type="project" value="UniProtKB-KW"/>
</dbReference>
<name>J6EU80_TRIAS</name>
<keyword evidence="7 9" id="KW-0862">Zinc</keyword>
<proteinExistence type="inferred from homology"/>
<dbReference type="Pfam" id="PF04389">
    <property type="entry name" value="Peptidase_M28"/>
    <property type="match status" value="1"/>
</dbReference>
<keyword evidence="5 10" id="KW-0732">Signal</keyword>
<dbReference type="GO" id="GO:0046872">
    <property type="term" value="F:metal ion binding"/>
    <property type="evidence" value="ECO:0007669"/>
    <property type="project" value="UniProtKB-KW"/>
</dbReference>
<dbReference type="KEGG" id="tasa:A1Q1_02828"/>
<dbReference type="OrthoDB" id="2214at2759"/>
<evidence type="ECO:0000256" key="3">
    <source>
        <dbReference type="ARBA" id="ARBA00022670"/>
    </source>
</evidence>
<feature type="chain" id="PRO_5012881217" description="Peptide hydrolase" evidence="10">
    <location>
        <begin position="16"/>
        <end position="387"/>
    </location>
</feature>
<organism evidence="12 13">
    <name type="scientific">Trichosporon asahii var. asahii (strain ATCC 90039 / CBS 2479 / JCM 2466 / KCTC 7840 / NBRC 103889/ NCYC 2677 / UAMH 7654)</name>
    <name type="common">Yeast</name>
    <dbReference type="NCBI Taxonomy" id="1186058"/>
    <lineage>
        <taxon>Eukaryota</taxon>
        <taxon>Fungi</taxon>
        <taxon>Dikarya</taxon>
        <taxon>Basidiomycota</taxon>
        <taxon>Agaricomycotina</taxon>
        <taxon>Tremellomycetes</taxon>
        <taxon>Trichosporonales</taxon>
        <taxon>Trichosporonaceae</taxon>
        <taxon>Trichosporon</taxon>
    </lineage>
</organism>
<evidence type="ECO:0000256" key="10">
    <source>
        <dbReference type="SAM" id="SignalP"/>
    </source>
</evidence>
<evidence type="ECO:0000313" key="13">
    <source>
        <dbReference type="Proteomes" id="UP000002748"/>
    </source>
</evidence>
<dbReference type="HOGENOM" id="CLU_025866_0_0_1"/>